<evidence type="ECO:0000256" key="7">
    <source>
        <dbReference type="ARBA" id="ARBA00030921"/>
    </source>
</evidence>
<dbReference type="OMA" id="GEIITME"/>
<evidence type="ECO:0000256" key="6">
    <source>
        <dbReference type="ARBA" id="ARBA00022898"/>
    </source>
</evidence>
<comment type="caution">
    <text evidence="10">The sequence shown here is derived from an EMBL/GenBank/DDBJ whole genome shotgun (WGS) entry which is preliminary data.</text>
</comment>
<protein>
    <recommendedName>
        <fullName evidence="8">L-lysine-epsilon aminotransferase</fullName>
        <ecNumber evidence="3">2.6.1.36</ecNumber>
    </recommendedName>
    <alternativeName>
        <fullName evidence="7">Lysine 6-aminotransferase</fullName>
    </alternativeName>
</protein>
<dbReference type="Gene3D" id="3.40.640.10">
    <property type="entry name" value="Type I PLP-dependent aspartate aminotransferase-like (Major domain)"/>
    <property type="match status" value="1"/>
</dbReference>
<evidence type="ECO:0000313" key="10">
    <source>
        <dbReference type="EMBL" id="KAJ5072680.1"/>
    </source>
</evidence>
<proteinExistence type="inferred from homology"/>
<dbReference type="PIRSF" id="PIRSF000521">
    <property type="entry name" value="Transaminase_4ab_Lys_Orn"/>
    <property type="match status" value="1"/>
</dbReference>
<evidence type="ECO:0000256" key="8">
    <source>
        <dbReference type="ARBA" id="ARBA00050040"/>
    </source>
</evidence>
<dbReference type="OrthoDB" id="10260828at2759"/>
<comment type="cofactor">
    <cofactor evidence="1">
        <name>pyridoxal 5'-phosphate</name>
        <dbReference type="ChEBI" id="CHEBI:597326"/>
    </cofactor>
</comment>
<dbReference type="EC" id="2.6.1.36" evidence="3"/>
<dbReference type="InterPro" id="IPR015421">
    <property type="entry name" value="PyrdxlP-dep_Trfase_major"/>
</dbReference>
<evidence type="ECO:0000313" key="11">
    <source>
        <dbReference type="Proteomes" id="UP001149090"/>
    </source>
</evidence>
<dbReference type="EMBL" id="JAPDFW010000080">
    <property type="protein sequence ID" value="KAJ5072680.1"/>
    <property type="molecule type" value="Genomic_DNA"/>
</dbReference>
<evidence type="ECO:0000256" key="1">
    <source>
        <dbReference type="ARBA" id="ARBA00001933"/>
    </source>
</evidence>
<reference evidence="10" key="1">
    <citation type="submission" date="2022-10" db="EMBL/GenBank/DDBJ databases">
        <title>Novel sulphate-reducing endosymbionts in the free-living metamonad Anaeramoeba.</title>
        <authorList>
            <person name="Jerlstrom-Hultqvist J."/>
            <person name="Cepicka I."/>
            <person name="Gallot-Lavallee L."/>
            <person name="Salas-Leiva D."/>
            <person name="Curtis B.A."/>
            <person name="Zahonova K."/>
            <person name="Pipaliya S."/>
            <person name="Dacks J."/>
            <person name="Roger A.J."/>
        </authorList>
    </citation>
    <scope>NUCLEOTIDE SEQUENCE</scope>
    <source>
        <strain evidence="10">BMAN</strain>
    </source>
</reference>
<dbReference type="CDD" id="cd00610">
    <property type="entry name" value="OAT_like"/>
    <property type="match status" value="1"/>
</dbReference>
<dbReference type="PANTHER" id="PTHR43206:SF2">
    <property type="entry name" value="4-AMINOBUTYRATE AMINOTRANSFERASE GABT"/>
    <property type="match status" value="1"/>
</dbReference>
<dbReference type="Proteomes" id="UP001149090">
    <property type="component" value="Unassembled WGS sequence"/>
</dbReference>
<gene>
    <name evidence="10" type="ORF">M0811_09377</name>
</gene>
<evidence type="ECO:0000256" key="9">
    <source>
        <dbReference type="RuleBase" id="RU003560"/>
    </source>
</evidence>
<dbReference type="GO" id="GO:0030170">
    <property type="term" value="F:pyridoxal phosphate binding"/>
    <property type="evidence" value="ECO:0007669"/>
    <property type="project" value="InterPro"/>
</dbReference>
<evidence type="ECO:0000256" key="2">
    <source>
        <dbReference type="ARBA" id="ARBA00008954"/>
    </source>
</evidence>
<dbReference type="NCBIfam" id="TIGR03251">
    <property type="entry name" value="LAT_fam"/>
    <property type="match status" value="1"/>
</dbReference>
<comment type="similarity">
    <text evidence="2 9">Belongs to the class-III pyridoxal-phosphate-dependent aminotransferase family.</text>
</comment>
<keyword evidence="4 10" id="KW-0032">Aminotransferase</keyword>
<dbReference type="GO" id="GO:0045484">
    <property type="term" value="F:L-lysine 6-transaminase activity"/>
    <property type="evidence" value="ECO:0007669"/>
    <property type="project" value="UniProtKB-EC"/>
</dbReference>
<dbReference type="PANTHER" id="PTHR43206">
    <property type="entry name" value="AMINOTRANSFERASE"/>
    <property type="match status" value="1"/>
</dbReference>
<keyword evidence="6 9" id="KW-0663">Pyridoxal phosphate</keyword>
<accession>A0A9Q0LK91</accession>
<dbReference type="SUPFAM" id="SSF53383">
    <property type="entry name" value="PLP-dependent transferases"/>
    <property type="match status" value="1"/>
</dbReference>
<sequence>MSKGLTKEEVEKITPQEVHKVLNRVLLTDGFPLVFDFDKSEGSYLYDSRTNKKFLDFFTFFASWAVGYNHPKMNDPKFLEHLGKVAAVKIANSDIYTVEMAQFVATFERVCMPKEFKRVFFIDGGALAVENALKVAFDWKTRKNFANGKEKEAGSVIHFRQSFHGRSGYTMSLTNTDPWKVRYFPKFDWPRIDNPVCHFPLEGDNLKKVIEAEEKALNQIKDAISKDADGIACLIIEPIQGEGGDNHFRKEFMQELRKITEEHDILFICDEVQSGMGITGKMWAYEHYDIVPDIVSFGKKSQVCGIMVTERCLKVESNVFVQSSRINSTWGGNIADMLRAQRIYEIIEEEKLVDNAAEVGAYLLQKLLELQTAYPSHISNTRGKGLFCSFDLPSKEFRDSLKAKCYEKSMIILPCGPSSLRFRPALNSKKAHVDEAYNILNESLKELVK</sequence>
<dbReference type="Gene3D" id="3.90.1150.10">
    <property type="entry name" value="Aspartate Aminotransferase, domain 1"/>
    <property type="match status" value="1"/>
</dbReference>
<dbReference type="InterPro" id="IPR017657">
    <property type="entry name" value="L-lysine_6-transaminase"/>
</dbReference>
<dbReference type="GO" id="GO:0017000">
    <property type="term" value="P:antibiotic biosynthetic process"/>
    <property type="evidence" value="ECO:0007669"/>
    <property type="project" value="InterPro"/>
</dbReference>
<dbReference type="GO" id="GO:0009450">
    <property type="term" value="P:gamma-aminobutyric acid catabolic process"/>
    <property type="evidence" value="ECO:0007669"/>
    <property type="project" value="TreeGrafter"/>
</dbReference>
<dbReference type="Pfam" id="PF00202">
    <property type="entry name" value="Aminotran_3"/>
    <property type="match status" value="1"/>
</dbReference>
<keyword evidence="11" id="KW-1185">Reference proteome</keyword>
<dbReference type="InterPro" id="IPR015422">
    <property type="entry name" value="PyrdxlP-dep_Trfase_small"/>
</dbReference>
<name>A0A9Q0LK91_ANAIG</name>
<evidence type="ECO:0000256" key="3">
    <source>
        <dbReference type="ARBA" id="ARBA00013071"/>
    </source>
</evidence>
<dbReference type="InterPro" id="IPR005814">
    <property type="entry name" value="Aminotrans_3"/>
</dbReference>
<keyword evidence="5" id="KW-0808">Transferase</keyword>
<organism evidence="10 11">
    <name type="scientific">Anaeramoeba ignava</name>
    <name type="common">Anaerobic marine amoeba</name>
    <dbReference type="NCBI Taxonomy" id="1746090"/>
    <lineage>
        <taxon>Eukaryota</taxon>
        <taxon>Metamonada</taxon>
        <taxon>Anaeramoebidae</taxon>
        <taxon>Anaeramoeba</taxon>
    </lineage>
</organism>
<evidence type="ECO:0000256" key="4">
    <source>
        <dbReference type="ARBA" id="ARBA00022576"/>
    </source>
</evidence>
<dbReference type="AlphaFoldDB" id="A0A9Q0LK91"/>
<evidence type="ECO:0000256" key="5">
    <source>
        <dbReference type="ARBA" id="ARBA00022679"/>
    </source>
</evidence>
<dbReference type="InterPro" id="IPR015424">
    <property type="entry name" value="PyrdxlP-dep_Trfase"/>
</dbReference>